<dbReference type="InterPro" id="IPR002885">
    <property type="entry name" value="PPR_rpt"/>
</dbReference>
<dbReference type="AlphaFoldDB" id="A0A139ABH8"/>
<dbReference type="OrthoDB" id="5588846at2759"/>
<protein>
    <recommendedName>
        <fullName evidence="3">Pentacotripeptide-repeat region of PRORP domain-containing protein</fullName>
    </recommendedName>
</protein>
<proteinExistence type="predicted"/>
<name>A0A139ABH8_GONPJ</name>
<dbReference type="Gene3D" id="1.25.40.10">
    <property type="entry name" value="Tetratricopeptide repeat domain"/>
    <property type="match status" value="1"/>
</dbReference>
<organism evidence="1 2">
    <name type="scientific">Gonapodya prolifera (strain JEL478)</name>
    <name type="common">Monoblepharis prolifera</name>
    <dbReference type="NCBI Taxonomy" id="1344416"/>
    <lineage>
        <taxon>Eukaryota</taxon>
        <taxon>Fungi</taxon>
        <taxon>Fungi incertae sedis</taxon>
        <taxon>Chytridiomycota</taxon>
        <taxon>Chytridiomycota incertae sedis</taxon>
        <taxon>Monoblepharidomycetes</taxon>
        <taxon>Monoblepharidales</taxon>
        <taxon>Gonapodyaceae</taxon>
        <taxon>Gonapodya</taxon>
    </lineage>
</organism>
<dbReference type="NCBIfam" id="TIGR00756">
    <property type="entry name" value="PPR"/>
    <property type="match status" value="1"/>
</dbReference>
<sequence length="124" mass="14106">MITSCAKTRAVERALDMYDEMTTERGLVPSLEIYNALLLALSTSLGFRGEIPGSAPGCSWRVSAPTRGLWTLCSTRPRMWDLLEARAVWNESVRLHQADSFLFGYLIRAYSNAMEDWMLEVQKR</sequence>
<dbReference type="Proteomes" id="UP000070544">
    <property type="component" value="Unassembled WGS sequence"/>
</dbReference>
<evidence type="ECO:0000313" key="2">
    <source>
        <dbReference type="Proteomes" id="UP000070544"/>
    </source>
</evidence>
<gene>
    <name evidence="1" type="ORF">M427DRAFT_355470</name>
</gene>
<evidence type="ECO:0008006" key="3">
    <source>
        <dbReference type="Google" id="ProtNLM"/>
    </source>
</evidence>
<evidence type="ECO:0000313" key="1">
    <source>
        <dbReference type="EMBL" id="KXS14182.1"/>
    </source>
</evidence>
<reference evidence="1 2" key="1">
    <citation type="journal article" date="2015" name="Genome Biol. Evol.">
        <title>Phylogenomic analyses indicate that early fungi evolved digesting cell walls of algal ancestors of land plants.</title>
        <authorList>
            <person name="Chang Y."/>
            <person name="Wang S."/>
            <person name="Sekimoto S."/>
            <person name="Aerts A.L."/>
            <person name="Choi C."/>
            <person name="Clum A."/>
            <person name="LaButti K.M."/>
            <person name="Lindquist E.A."/>
            <person name="Yee Ngan C."/>
            <person name="Ohm R.A."/>
            <person name="Salamov A.A."/>
            <person name="Grigoriev I.V."/>
            <person name="Spatafora J.W."/>
            <person name="Berbee M.L."/>
        </authorList>
    </citation>
    <scope>NUCLEOTIDE SEQUENCE [LARGE SCALE GENOMIC DNA]</scope>
    <source>
        <strain evidence="1 2">JEL478</strain>
    </source>
</reference>
<keyword evidence="2" id="KW-1185">Reference proteome</keyword>
<dbReference type="EMBL" id="KQ965771">
    <property type="protein sequence ID" value="KXS14182.1"/>
    <property type="molecule type" value="Genomic_DNA"/>
</dbReference>
<dbReference type="InterPro" id="IPR011990">
    <property type="entry name" value="TPR-like_helical_dom_sf"/>
</dbReference>
<accession>A0A139ABH8</accession>